<gene>
    <name evidence="2" type="ORF">CRG98_044946</name>
</gene>
<evidence type="ECO:0000313" key="3">
    <source>
        <dbReference type="Proteomes" id="UP000233551"/>
    </source>
</evidence>
<keyword evidence="3" id="KW-1185">Reference proteome</keyword>
<dbReference type="AlphaFoldDB" id="A0A2I0HST6"/>
<reference evidence="2 3" key="1">
    <citation type="submission" date="2017-11" db="EMBL/GenBank/DDBJ databases">
        <title>De-novo sequencing of pomegranate (Punica granatum L.) genome.</title>
        <authorList>
            <person name="Akparov Z."/>
            <person name="Amiraslanov A."/>
            <person name="Hajiyeva S."/>
            <person name="Abbasov M."/>
            <person name="Kaur K."/>
            <person name="Hamwieh A."/>
            <person name="Solovyev V."/>
            <person name="Salamov A."/>
            <person name="Braich B."/>
            <person name="Kosarev P."/>
            <person name="Mahmoud A."/>
            <person name="Hajiyev E."/>
            <person name="Babayeva S."/>
            <person name="Izzatullayeva V."/>
            <person name="Mammadov A."/>
            <person name="Mammadov A."/>
            <person name="Sharifova S."/>
            <person name="Ojaghi J."/>
            <person name="Eynullazada K."/>
            <person name="Bayramov B."/>
            <person name="Abdulazimova A."/>
            <person name="Shahmuradov I."/>
        </authorList>
    </citation>
    <scope>NUCLEOTIDE SEQUENCE [LARGE SCALE GENOMIC DNA]</scope>
    <source>
        <strain evidence="3">cv. AG2017</strain>
        <tissue evidence="2">Leaf</tissue>
    </source>
</reference>
<protein>
    <submittedName>
        <fullName evidence="2">Uncharacterized protein</fullName>
    </submittedName>
</protein>
<dbReference type="Proteomes" id="UP000233551">
    <property type="component" value="Unassembled WGS sequence"/>
</dbReference>
<comment type="caution">
    <text evidence="2">The sequence shown here is derived from an EMBL/GenBank/DDBJ whole genome shotgun (WGS) entry which is preliminary data.</text>
</comment>
<name>A0A2I0HST6_PUNGR</name>
<organism evidence="2 3">
    <name type="scientific">Punica granatum</name>
    <name type="common">Pomegranate</name>
    <dbReference type="NCBI Taxonomy" id="22663"/>
    <lineage>
        <taxon>Eukaryota</taxon>
        <taxon>Viridiplantae</taxon>
        <taxon>Streptophyta</taxon>
        <taxon>Embryophyta</taxon>
        <taxon>Tracheophyta</taxon>
        <taxon>Spermatophyta</taxon>
        <taxon>Magnoliopsida</taxon>
        <taxon>eudicotyledons</taxon>
        <taxon>Gunneridae</taxon>
        <taxon>Pentapetalae</taxon>
        <taxon>rosids</taxon>
        <taxon>malvids</taxon>
        <taxon>Myrtales</taxon>
        <taxon>Lythraceae</taxon>
        <taxon>Punica</taxon>
    </lineage>
</organism>
<feature type="region of interest" description="Disordered" evidence="1">
    <location>
        <begin position="19"/>
        <end position="66"/>
    </location>
</feature>
<evidence type="ECO:0000313" key="2">
    <source>
        <dbReference type="EMBL" id="PKI34663.1"/>
    </source>
</evidence>
<sequence>MRRGVGDVAVGVARLGWAATGEGPVSGQPRQSRENGLARSLRSRNGARKPVSENGQNGGRARLVGPRIVTTSSRERVRVVRNPLNVMARLSDVVG</sequence>
<proteinExistence type="predicted"/>
<evidence type="ECO:0000256" key="1">
    <source>
        <dbReference type="SAM" id="MobiDB-lite"/>
    </source>
</evidence>
<accession>A0A2I0HST6</accession>
<dbReference type="EMBL" id="PGOL01005780">
    <property type="protein sequence ID" value="PKI34663.1"/>
    <property type="molecule type" value="Genomic_DNA"/>
</dbReference>